<dbReference type="PANTHER" id="PTHR43794">
    <property type="entry name" value="AMINOHYDROLASE SSNA-RELATED"/>
    <property type="match status" value="1"/>
</dbReference>
<keyword evidence="1" id="KW-0378">Hydrolase</keyword>
<feature type="domain" description="Amidohydrolase-related" evidence="2">
    <location>
        <begin position="195"/>
        <end position="346"/>
    </location>
</feature>
<organism evidence="3 4">
    <name type="scientific">Acidicapsa dinghuensis</name>
    <dbReference type="NCBI Taxonomy" id="2218256"/>
    <lineage>
        <taxon>Bacteria</taxon>
        <taxon>Pseudomonadati</taxon>
        <taxon>Acidobacteriota</taxon>
        <taxon>Terriglobia</taxon>
        <taxon>Terriglobales</taxon>
        <taxon>Acidobacteriaceae</taxon>
        <taxon>Acidicapsa</taxon>
    </lineage>
</organism>
<proteinExistence type="predicted"/>
<dbReference type="SUPFAM" id="SSF51338">
    <property type="entry name" value="Composite domain of metallo-dependent hydrolases"/>
    <property type="match status" value="1"/>
</dbReference>
<protein>
    <submittedName>
        <fullName evidence="3">Amidohydrolase family protein</fullName>
    </submittedName>
</protein>
<dbReference type="Gene3D" id="2.30.40.10">
    <property type="entry name" value="Urease, subunit C, domain 1"/>
    <property type="match status" value="1"/>
</dbReference>
<evidence type="ECO:0000256" key="1">
    <source>
        <dbReference type="ARBA" id="ARBA00022801"/>
    </source>
</evidence>
<dbReference type="Pfam" id="PF01979">
    <property type="entry name" value="Amidohydro_1"/>
    <property type="match status" value="1"/>
</dbReference>
<reference evidence="4" key="1">
    <citation type="journal article" date="2019" name="Int. J. Syst. Evol. Microbiol.">
        <title>The Global Catalogue of Microorganisms (GCM) 10K type strain sequencing project: providing services to taxonomists for standard genome sequencing and annotation.</title>
        <authorList>
            <consortium name="The Broad Institute Genomics Platform"/>
            <consortium name="The Broad Institute Genome Sequencing Center for Infectious Disease"/>
            <person name="Wu L."/>
            <person name="Ma J."/>
        </authorList>
    </citation>
    <scope>NUCLEOTIDE SEQUENCE [LARGE SCALE GENOMIC DNA]</scope>
    <source>
        <strain evidence="4">JCM 4087</strain>
    </source>
</reference>
<comment type="caution">
    <text evidence="3">The sequence shown here is derived from an EMBL/GenBank/DDBJ whole genome shotgun (WGS) entry which is preliminary data.</text>
</comment>
<dbReference type="InterPro" id="IPR032466">
    <property type="entry name" value="Metal_Hydrolase"/>
</dbReference>
<evidence type="ECO:0000313" key="3">
    <source>
        <dbReference type="EMBL" id="MFC5862376.1"/>
    </source>
</evidence>
<dbReference type="InterPro" id="IPR011059">
    <property type="entry name" value="Metal-dep_hydrolase_composite"/>
</dbReference>
<dbReference type="Gene3D" id="3.20.20.140">
    <property type="entry name" value="Metal-dependent hydrolases"/>
    <property type="match status" value="2"/>
</dbReference>
<keyword evidence="4" id="KW-1185">Reference proteome</keyword>
<sequence>MTESIQQYSFTLYGARYVKGPWESIAATIQIRAGSIADISQTLCHGPISRNDIDLDGFLLMPGLINAHDHLAFALFPKLGNPPYRNYIEWGEDIHRQFSECIAKHKSIPKDVRVLWGGIRNLLCGVTTVSHHDAFSPVMLTKGFPVKVVQTNGWAHSPALGGNLHAARKATRPGGTFVLHACEGIDDLAYEELWKLDRVGLLDAETVLVHGLAIDAIGVELMRQRATSLIVCPSSNNFLFERLPDISLLAKIEKIALGSDSPLTAEGDLLDELHFIMRYCGVAPHAAYRMVTETSSEILRLESGTGRIKIDGPGDLVAIRDTGQDIAARLPQLSHRDIELVIINGSVQLASEALIDRLPHSLKQCMEPLWVDGSTRWLRAPVGMLLEQAEKVLGIGQVKLGGKSIHIPV</sequence>
<accession>A0ABW1EDI0</accession>
<evidence type="ECO:0000313" key="4">
    <source>
        <dbReference type="Proteomes" id="UP001596091"/>
    </source>
</evidence>
<dbReference type="InterPro" id="IPR006680">
    <property type="entry name" value="Amidohydro-rel"/>
</dbReference>
<evidence type="ECO:0000259" key="2">
    <source>
        <dbReference type="Pfam" id="PF01979"/>
    </source>
</evidence>
<dbReference type="EMBL" id="JBHSPH010000002">
    <property type="protein sequence ID" value="MFC5862376.1"/>
    <property type="molecule type" value="Genomic_DNA"/>
</dbReference>
<dbReference type="Proteomes" id="UP001596091">
    <property type="component" value="Unassembled WGS sequence"/>
</dbReference>
<dbReference type="InterPro" id="IPR050287">
    <property type="entry name" value="MTA/SAH_deaminase"/>
</dbReference>
<name>A0ABW1EDI0_9BACT</name>
<gene>
    <name evidence="3" type="ORF">ACFPT7_08760</name>
</gene>
<dbReference type="PANTHER" id="PTHR43794:SF11">
    <property type="entry name" value="AMIDOHYDROLASE-RELATED DOMAIN-CONTAINING PROTEIN"/>
    <property type="match status" value="1"/>
</dbReference>
<dbReference type="RefSeq" id="WP_263335531.1">
    <property type="nucleotide sequence ID" value="NZ_JAGSYH010000003.1"/>
</dbReference>
<dbReference type="SUPFAM" id="SSF51556">
    <property type="entry name" value="Metallo-dependent hydrolases"/>
    <property type="match status" value="1"/>
</dbReference>